<name>A0A1A7BIW1_9SPHN</name>
<dbReference type="GO" id="GO:0006564">
    <property type="term" value="P:L-serine biosynthetic process"/>
    <property type="evidence" value="ECO:0007669"/>
    <property type="project" value="UniProtKB-UniRule"/>
</dbReference>
<dbReference type="InterPro" id="IPR029753">
    <property type="entry name" value="D-isomer_DH_CS"/>
</dbReference>
<dbReference type="UniPathway" id="UPA00135">
    <property type="reaction ID" value="UER00196"/>
</dbReference>
<comment type="caution">
    <text evidence="12">The sequence shown here is derived from an EMBL/GenBank/DDBJ whole genome shotgun (WGS) entry which is preliminary data.</text>
</comment>
<dbReference type="PROSITE" id="PS00670">
    <property type="entry name" value="D_2_HYDROXYACID_DH_2"/>
    <property type="match status" value="1"/>
</dbReference>
<dbReference type="Pfam" id="PF02826">
    <property type="entry name" value="2-Hacid_dh_C"/>
    <property type="match status" value="1"/>
</dbReference>
<dbReference type="InterPro" id="IPR002912">
    <property type="entry name" value="ACT_dom"/>
</dbReference>
<dbReference type="EMBL" id="LZYB01000002">
    <property type="protein sequence ID" value="OBV11387.1"/>
    <property type="molecule type" value="Genomic_DNA"/>
</dbReference>
<comment type="catalytic activity">
    <reaction evidence="9 10">
        <text>(2R)-3-phosphoglycerate + NAD(+) = 3-phosphooxypyruvate + NADH + H(+)</text>
        <dbReference type="Rhea" id="RHEA:12641"/>
        <dbReference type="ChEBI" id="CHEBI:15378"/>
        <dbReference type="ChEBI" id="CHEBI:18110"/>
        <dbReference type="ChEBI" id="CHEBI:57540"/>
        <dbReference type="ChEBI" id="CHEBI:57945"/>
        <dbReference type="ChEBI" id="CHEBI:58272"/>
        <dbReference type="EC" id="1.1.1.95"/>
    </reaction>
</comment>
<dbReference type="Proteomes" id="UP000092484">
    <property type="component" value="Unassembled WGS sequence"/>
</dbReference>
<dbReference type="FunFam" id="3.30.1330.90:FF:000003">
    <property type="entry name" value="D-3-phosphoglycerate dehydrogenase"/>
    <property type="match status" value="1"/>
</dbReference>
<keyword evidence="10" id="KW-0028">Amino-acid biosynthesis</keyword>
<sequence>MRASRNPVQKRDDEWKEFPMTKPKVLISDKMDPNAARIFEERGCDVDVITGETPEQLIARIGEYDGLAIRSSTKVTKAVLDAATNLKVIGRAGIGVDNVDIPYASSKGVVVMNTPFGNSITTAEHAIALMFALARQIPDANAQTQAGLWPKSGFMGVELTNKTLGLIGAGNIGSIVASRALGLRMKVIAYDPFLTEDRAVEMGVEKVDLDTLLSRADFVTLHTPLTEETRNILSRERLEGAKKGIRIINCARGGLIDEAALRDCLESGQVAGAALDVFETEPPAKDHPLFGTPNFICTPHLGASTTEAQVNVALQVAEQLSDYLVNGGVTNALNVPSLSAEEAPKLKPYMALAEKLGSLVGQLAHGNLTNISIEREGAAAGLNGKPITAAVLAGFMRRYSDTVNMVNAPFLAKERGLDVREVRHDREGAYNTLIRVTVETAQGSRSVAGTLFGTEAPRLVEIFGIGIEADLSGHMLYIVNDDKPGFIGRIGTLLGSHGINIGTFNLGRREAGGEAVLLLSLDDALTPEVIAEAEKVEGVKLVKALSF</sequence>
<organism evidence="12 13">
    <name type="scientific">Erythrobacter dokdonensis DSW-74</name>
    <dbReference type="NCBI Taxonomy" id="1300349"/>
    <lineage>
        <taxon>Bacteria</taxon>
        <taxon>Pseudomonadati</taxon>
        <taxon>Pseudomonadota</taxon>
        <taxon>Alphaproteobacteria</taxon>
        <taxon>Sphingomonadales</taxon>
        <taxon>Erythrobacteraceae</taxon>
        <taxon>Erythrobacter/Porphyrobacter group</taxon>
        <taxon>Erythrobacter</taxon>
    </lineage>
</organism>
<proteinExistence type="inferred from homology"/>
<dbReference type="STRING" id="1300349.I603_0830"/>
<keyword evidence="13" id="KW-1185">Reference proteome</keyword>
<dbReference type="GO" id="GO:0004617">
    <property type="term" value="F:phosphoglycerate dehydrogenase activity"/>
    <property type="evidence" value="ECO:0007669"/>
    <property type="project" value="UniProtKB-UniRule"/>
</dbReference>
<dbReference type="InterPro" id="IPR045626">
    <property type="entry name" value="PGDH_ASB_dom"/>
</dbReference>
<dbReference type="InterPro" id="IPR045865">
    <property type="entry name" value="ACT-like_dom_sf"/>
</dbReference>
<dbReference type="AlphaFoldDB" id="A0A1A7BIW1"/>
<dbReference type="SUPFAM" id="SSF51735">
    <property type="entry name" value="NAD(P)-binding Rossmann-fold domains"/>
    <property type="match status" value="1"/>
</dbReference>
<dbReference type="SUPFAM" id="SSF52283">
    <property type="entry name" value="Formate/glycerate dehydrogenase catalytic domain-like"/>
    <property type="match status" value="1"/>
</dbReference>
<dbReference type="Gene3D" id="3.30.1330.90">
    <property type="entry name" value="D-3-phosphoglycerate dehydrogenase, domain 3"/>
    <property type="match status" value="1"/>
</dbReference>
<dbReference type="Pfam" id="PF00389">
    <property type="entry name" value="2-Hacid_dh"/>
    <property type="match status" value="1"/>
</dbReference>
<dbReference type="InterPro" id="IPR050857">
    <property type="entry name" value="D-2-hydroxyacid_DH"/>
</dbReference>
<dbReference type="Pfam" id="PF19304">
    <property type="entry name" value="PGDH_inter"/>
    <property type="match status" value="1"/>
</dbReference>
<dbReference type="CDD" id="cd04902">
    <property type="entry name" value="ACT_3PGDH-xct"/>
    <property type="match status" value="1"/>
</dbReference>
<keyword evidence="5 10" id="KW-0560">Oxidoreductase</keyword>
<dbReference type="PANTHER" id="PTHR42789">
    <property type="entry name" value="D-ISOMER SPECIFIC 2-HYDROXYACID DEHYDROGENASE FAMILY PROTEIN (AFU_ORTHOLOGUE AFUA_6G10090)"/>
    <property type="match status" value="1"/>
</dbReference>
<evidence type="ECO:0000256" key="5">
    <source>
        <dbReference type="ARBA" id="ARBA00023002"/>
    </source>
</evidence>
<comment type="catalytic activity">
    <reaction evidence="8">
        <text>(R)-2-hydroxyglutarate + NAD(+) = 2-oxoglutarate + NADH + H(+)</text>
        <dbReference type="Rhea" id="RHEA:49612"/>
        <dbReference type="ChEBI" id="CHEBI:15378"/>
        <dbReference type="ChEBI" id="CHEBI:15801"/>
        <dbReference type="ChEBI" id="CHEBI:16810"/>
        <dbReference type="ChEBI" id="CHEBI:57540"/>
        <dbReference type="ChEBI" id="CHEBI:57945"/>
        <dbReference type="EC" id="1.1.1.399"/>
    </reaction>
</comment>
<evidence type="ECO:0000256" key="1">
    <source>
        <dbReference type="ARBA" id="ARBA00003800"/>
    </source>
</evidence>
<dbReference type="Gene3D" id="3.30.70.260">
    <property type="match status" value="1"/>
</dbReference>
<evidence type="ECO:0000256" key="4">
    <source>
        <dbReference type="ARBA" id="ARBA00021582"/>
    </source>
</evidence>
<dbReference type="PROSITE" id="PS51671">
    <property type="entry name" value="ACT"/>
    <property type="match status" value="1"/>
</dbReference>
<dbReference type="CDD" id="cd12173">
    <property type="entry name" value="PGDH_4"/>
    <property type="match status" value="1"/>
</dbReference>
<evidence type="ECO:0000256" key="8">
    <source>
        <dbReference type="ARBA" id="ARBA00048126"/>
    </source>
</evidence>
<dbReference type="InterPro" id="IPR029009">
    <property type="entry name" value="ASB_dom_sf"/>
</dbReference>
<feature type="domain" description="ACT" evidence="11">
    <location>
        <begin position="475"/>
        <end position="547"/>
    </location>
</feature>
<dbReference type="InterPro" id="IPR006140">
    <property type="entry name" value="D-isomer_DH_NAD-bd"/>
</dbReference>
<dbReference type="EC" id="1.1.1.95" evidence="10"/>
<reference evidence="12 13" key="1">
    <citation type="submission" date="2016-06" db="EMBL/GenBank/DDBJ databases">
        <title>Genome sequence of Porphyrobacter dokdonensis DSW-74.</title>
        <authorList>
            <person name="Kim J.F."/>
            <person name="Song J.Y."/>
        </authorList>
    </citation>
    <scope>NUCLEOTIDE SEQUENCE [LARGE SCALE GENOMIC DNA]</scope>
    <source>
        <strain evidence="12 13">DSW-74</strain>
    </source>
</reference>
<dbReference type="Pfam" id="PF01842">
    <property type="entry name" value="ACT"/>
    <property type="match status" value="1"/>
</dbReference>
<keyword evidence="7 10" id="KW-0718">Serine biosynthesis</keyword>
<dbReference type="PROSITE" id="PS00671">
    <property type="entry name" value="D_2_HYDROXYACID_DH_3"/>
    <property type="match status" value="1"/>
</dbReference>
<comment type="similarity">
    <text evidence="3 10">Belongs to the D-isomer specific 2-hydroxyacid dehydrogenase family.</text>
</comment>
<evidence type="ECO:0000259" key="11">
    <source>
        <dbReference type="PROSITE" id="PS51671"/>
    </source>
</evidence>
<accession>A0A1A7BIW1</accession>
<comment type="pathway">
    <text evidence="2 10">Amino-acid biosynthesis; L-serine biosynthesis; L-serine from 3-phospho-D-glycerate: step 1/3.</text>
</comment>
<evidence type="ECO:0000256" key="10">
    <source>
        <dbReference type="RuleBase" id="RU363003"/>
    </source>
</evidence>
<dbReference type="PANTHER" id="PTHR42789:SF1">
    <property type="entry name" value="D-ISOMER SPECIFIC 2-HYDROXYACID DEHYDROGENASE FAMILY PROTEIN (AFU_ORTHOLOGUE AFUA_6G10090)"/>
    <property type="match status" value="1"/>
</dbReference>
<evidence type="ECO:0000313" key="13">
    <source>
        <dbReference type="Proteomes" id="UP000092484"/>
    </source>
</evidence>
<dbReference type="Gene3D" id="3.40.50.720">
    <property type="entry name" value="NAD(P)-binding Rossmann-like Domain"/>
    <property type="match status" value="2"/>
</dbReference>
<gene>
    <name evidence="12" type="ORF">I603_0830</name>
</gene>
<evidence type="ECO:0000313" key="12">
    <source>
        <dbReference type="EMBL" id="OBV11387.1"/>
    </source>
</evidence>
<evidence type="ECO:0000256" key="6">
    <source>
        <dbReference type="ARBA" id="ARBA00023027"/>
    </source>
</evidence>
<dbReference type="FunFam" id="3.40.50.720:FF:000021">
    <property type="entry name" value="D-3-phosphoglycerate dehydrogenase"/>
    <property type="match status" value="1"/>
</dbReference>
<protein>
    <recommendedName>
        <fullName evidence="4 10">D-3-phosphoglycerate dehydrogenase</fullName>
        <ecNumber evidence="10">1.1.1.95</ecNumber>
    </recommendedName>
</protein>
<dbReference type="InterPro" id="IPR006236">
    <property type="entry name" value="PGDH"/>
</dbReference>
<dbReference type="NCBIfam" id="TIGR01327">
    <property type="entry name" value="PGDH"/>
    <property type="match status" value="1"/>
</dbReference>
<dbReference type="GO" id="GO:0051287">
    <property type="term" value="F:NAD binding"/>
    <property type="evidence" value="ECO:0007669"/>
    <property type="project" value="UniProtKB-UniRule"/>
</dbReference>
<dbReference type="SUPFAM" id="SSF143548">
    <property type="entry name" value="Serine metabolism enzymes domain"/>
    <property type="match status" value="1"/>
</dbReference>
<evidence type="ECO:0000256" key="9">
    <source>
        <dbReference type="ARBA" id="ARBA00048731"/>
    </source>
</evidence>
<evidence type="ECO:0000256" key="3">
    <source>
        <dbReference type="ARBA" id="ARBA00005854"/>
    </source>
</evidence>
<dbReference type="InterPro" id="IPR036291">
    <property type="entry name" value="NAD(P)-bd_dom_sf"/>
</dbReference>
<comment type="function">
    <text evidence="1">Catalyzes the reversible oxidation of 3-phospho-D-glycerate to 3-phosphonooxypyruvate, the first step of the phosphorylated L-serine biosynthesis pathway. Also catalyzes the reversible oxidation of 2-hydroxyglutarate to 2-oxoglutarate.</text>
</comment>
<keyword evidence="6 10" id="KW-0520">NAD</keyword>
<dbReference type="PATRIC" id="fig|1300349.4.peg.826"/>
<dbReference type="InterPro" id="IPR006139">
    <property type="entry name" value="D-isomer_2_OHA_DH_cat_dom"/>
</dbReference>
<dbReference type="SUPFAM" id="SSF55021">
    <property type="entry name" value="ACT-like"/>
    <property type="match status" value="1"/>
</dbReference>
<evidence type="ECO:0000256" key="2">
    <source>
        <dbReference type="ARBA" id="ARBA00005216"/>
    </source>
</evidence>
<evidence type="ECO:0000256" key="7">
    <source>
        <dbReference type="ARBA" id="ARBA00023299"/>
    </source>
</evidence>